<reference evidence="2" key="1">
    <citation type="submission" date="2021-06" db="EMBL/GenBank/DDBJ databases">
        <authorList>
            <person name="Hodson N. C."/>
            <person name="Mongue J. A."/>
            <person name="Jaron S. K."/>
        </authorList>
    </citation>
    <scope>NUCLEOTIDE SEQUENCE</scope>
</reference>
<gene>
    <name evidence="2" type="ORF">AFUS01_LOCUS45493</name>
</gene>
<evidence type="ECO:0000313" key="3">
    <source>
        <dbReference type="Proteomes" id="UP000708208"/>
    </source>
</evidence>
<proteinExistence type="predicted"/>
<feature type="chain" id="PRO_5035301289" evidence="1">
    <location>
        <begin position="23"/>
        <end position="345"/>
    </location>
</feature>
<evidence type="ECO:0000313" key="2">
    <source>
        <dbReference type="EMBL" id="CAG7836227.1"/>
    </source>
</evidence>
<dbReference type="Proteomes" id="UP000708208">
    <property type="component" value="Unassembled WGS sequence"/>
</dbReference>
<keyword evidence="3" id="KW-1185">Reference proteome</keyword>
<dbReference type="EMBL" id="CAJVCH010570934">
    <property type="protein sequence ID" value="CAG7836227.1"/>
    <property type="molecule type" value="Genomic_DNA"/>
</dbReference>
<keyword evidence="1" id="KW-0732">Signal</keyword>
<dbReference type="AlphaFoldDB" id="A0A8J2LTC6"/>
<feature type="signal peptide" evidence="1">
    <location>
        <begin position="1"/>
        <end position="22"/>
    </location>
</feature>
<organism evidence="2 3">
    <name type="scientific">Allacma fusca</name>
    <dbReference type="NCBI Taxonomy" id="39272"/>
    <lineage>
        <taxon>Eukaryota</taxon>
        <taxon>Metazoa</taxon>
        <taxon>Ecdysozoa</taxon>
        <taxon>Arthropoda</taxon>
        <taxon>Hexapoda</taxon>
        <taxon>Collembola</taxon>
        <taxon>Symphypleona</taxon>
        <taxon>Sminthuridae</taxon>
        <taxon>Allacma</taxon>
    </lineage>
</organism>
<evidence type="ECO:0000256" key="1">
    <source>
        <dbReference type="SAM" id="SignalP"/>
    </source>
</evidence>
<sequence>MAGLKYLLCAFFFFPIVQHGACDKMTLDKLGTKMDSLINKLNTFTDTVSKIDTVATNAINDRNDIGANKIWAKIMSSHNNTYLKEKILNNIIISSYSGNRGNILPLIRFISQTKQCSGYETLYDEMDDYSHFYDGGEIFSLASSFLQNCADNKTLFLRMPEPVQLIFTTPVTLQNTFNKGFLFRKQNLQDNVMENHIATINKNGTDPDTWLFLPSGEFAETFNIQTGNDLLVASASRRFYFSHETHSKFLLEMNRHYEISIGLELEDNRGGKRTFYRLYVQKQRLRNGEVFEVNLWTINPKDEYYKFIYWHVRPKNDFVSRGRSFDQLLKTFCLLILSQWRRNYP</sequence>
<name>A0A8J2LTC6_9HEXA</name>
<accession>A0A8J2LTC6</accession>
<protein>
    <submittedName>
        <fullName evidence="2">Uncharacterized protein</fullName>
    </submittedName>
</protein>
<comment type="caution">
    <text evidence="2">The sequence shown here is derived from an EMBL/GenBank/DDBJ whole genome shotgun (WGS) entry which is preliminary data.</text>
</comment>